<dbReference type="EMBL" id="NPDU01000013">
    <property type="protein sequence ID" value="PJZ62664.1"/>
    <property type="molecule type" value="Genomic_DNA"/>
</dbReference>
<sequence>MEYAGKGADKNSKLNRIFRERFEFLGVPAKVPKRNRLKVQREKNYFGAVFREAKRTGLAAPVNKLNLLRSKKMRSNINLLILHRDP</sequence>
<reference evidence="3 4" key="1">
    <citation type="submission" date="2017-07" db="EMBL/GenBank/DDBJ databases">
        <title>Leptospira spp. isolated from tropical soils.</title>
        <authorList>
            <person name="Thibeaux R."/>
            <person name="Iraola G."/>
            <person name="Ferres I."/>
            <person name="Bierque E."/>
            <person name="Girault D."/>
            <person name="Soupe-Gilbert M.-E."/>
            <person name="Picardeau M."/>
            <person name="Goarant C."/>
        </authorList>
    </citation>
    <scope>NUCLEOTIDE SEQUENCE [LARGE SCALE GENOMIC DNA]</scope>
    <source>
        <strain evidence="1 4">FH2-B-C1</strain>
        <strain evidence="2 3">FH2-B-D1</strain>
    </source>
</reference>
<evidence type="ECO:0000313" key="3">
    <source>
        <dbReference type="Proteomes" id="UP000232149"/>
    </source>
</evidence>
<dbReference type="EMBL" id="NPDV01000004">
    <property type="protein sequence ID" value="PJZ54156.1"/>
    <property type="molecule type" value="Genomic_DNA"/>
</dbReference>
<evidence type="ECO:0000313" key="1">
    <source>
        <dbReference type="EMBL" id="PJZ54156.1"/>
    </source>
</evidence>
<keyword evidence="3" id="KW-1185">Reference proteome</keyword>
<evidence type="ECO:0000313" key="4">
    <source>
        <dbReference type="Proteomes" id="UP000232188"/>
    </source>
</evidence>
<accession>A0A2M9YRI8</accession>
<proteinExistence type="predicted"/>
<evidence type="ECO:0000313" key="2">
    <source>
        <dbReference type="EMBL" id="PJZ62664.1"/>
    </source>
</evidence>
<dbReference type="Proteomes" id="UP000232188">
    <property type="component" value="Unassembled WGS sequence"/>
</dbReference>
<protein>
    <submittedName>
        <fullName evidence="1">Uncharacterized protein</fullName>
    </submittedName>
</protein>
<comment type="caution">
    <text evidence="1">The sequence shown here is derived from an EMBL/GenBank/DDBJ whole genome shotgun (WGS) entry which is preliminary data.</text>
</comment>
<organism evidence="1 4">
    <name type="scientific">Leptospira adleri</name>
    <dbReference type="NCBI Taxonomy" id="2023186"/>
    <lineage>
        <taxon>Bacteria</taxon>
        <taxon>Pseudomonadati</taxon>
        <taxon>Spirochaetota</taxon>
        <taxon>Spirochaetia</taxon>
        <taxon>Leptospirales</taxon>
        <taxon>Leptospiraceae</taxon>
        <taxon>Leptospira</taxon>
    </lineage>
</organism>
<name>A0A2M9YRI8_9LEPT</name>
<dbReference type="AlphaFoldDB" id="A0A2M9YRI8"/>
<dbReference type="Proteomes" id="UP000232149">
    <property type="component" value="Unassembled WGS sequence"/>
</dbReference>
<gene>
    <name evidence="2" type="ORF">CH376_06700</name>
    <name evidence="1" type="ORF">CH380_06500</name>
</gene>